<dbReference type="InterPro" id="IPR002513">
    <property type="entry name" value="Tn3_Tnp_DDE_dom"/>
</dbReference>
<evidence type="ECO:0000256" key="4">
    <source>
        <dbReference type="ARBA" id="ARBA00023172"/>
    </source>
</evidence>
<protein>
    <submittedName>
        <fullName evidence="7">Tn3 family transposase</fullName>
    </submittedName>
</protein>
<evidence type="ECO:0000259" key="6">
    <source>
        <dbReference type="Pfam" id="PF13700"/>
    </source>
</evidence>
<sequence>MPVDFLSDEQVGAYGRFVGPVSELDLARFFFLDDDDLTIVGRRRGAANRLGFAVQLGTVRYLGNFLDDPTAVPGNVVEFVSRQLEIAAPGVFAEYSVRPKTGYEHGWEIAEAYGYRRTSDPVVLGELTGFLAARTATRTERPTAVFDQAVAWLRREKVLLPGVSLVTRLVAEARAEANERLFSLLSDRVPSGLASRLDALVDSALEGRVSGLEELRRAPVRASGPEMVKALERVGEVTAVGASTVDLAGIAPGRLDVLARHGRSTDASTLRRMPEQRRRATAFATVASLQVSSVDDVLDLFAVLMATKLIGPATRAAVKDQMRSLPALRRASVTLASAAKVLLEVAEQDEQGKQIDAAAVWELLRTEGMRERLMKAVQIVEEFSPFGEDDPTLEQVELVKRYATVRPFLSMFASTLPLRSTEAGASLLQAVRGLGALVGRKRVERSEIVDDVVGGAWRRLVFSDPAADGPVDHRAYTLCVLEGAHRALRRRDLFAEGSTRWGDPRVQLLDGDAWSTAKPDVLTALQLANPFDTHMTHLAGRLDDAYTSIATRLSAVPENEDSPLTVETGPDGRTRVFLAKLKPIPEPESLTKLRNLVERIMPRVDLPEVLLEVHAWTGYLNDFTHINLTESRSGSRLNDLALSMAAVLVAEGCNLGFAPVVKHGHPSLNRRRLSHVAQNYLRAETLSAANKRLIDTQASIGTAQVWGGGLVASVDGLRFVVPVRTLDAGPNPRYFGQGQGVTWLNAINDQVAGIGAVVVTGTMRDSLHVLDVILNRDGGPAPEMIATDTASYSDIVFGLFRLLGYQFSPRVADMPDQRLWRLTPPGAPIADYGILGPVARNKLSFKRMEPYGEDMLRVAGSLHNGTVAGYDLLRMLGRDGTPTPLGAAFAEYGRIAKTLHLLAMYDPNDETYRRSIHVQLTTQESRHRLARKIFYGQRGELRQRYRDGQEDQLGVLGLVLNTVILWNTRYIDAALNSLRDQGYPVDDADIARLPLGDTHINVHGRYAFTSVQDDGLRPLRDPNSAVNFAGRWRCSVIALCR</sequence>
<proteinExistence type="inferred from homology"/>
<dbReference type="NCBIfam" id="NF033527">
    <property type="entry name" value="transpos_Tn3"/>
    <property type="match status" value="1"/>
</dbReference>
<evidence type="ECO:0000313" key="7">
    <source>
        <dbReference type="EMBL" id="TFB75006.1"/>
    </source>
</evidence>
<keyword evidence="3" id="KW-0238">DNA-binding</keyword>
<evidence type="ECO:0000259" key="5">
    <source>
        <dbReference type="Pfam" id="PF01526"/>
    </source>
</evidence>
<dbReference type="OrthoDB" id="3403253at2"/>
<evidence type="ECO:0000256" key="3">
    <source>
        <dbReference type="ARBA" id="ARBA00023125"/>
    </source>
</evidence>
<keyword evidence="2" id="KW-0815">Transposition</keyword>
<feature type="domain" description="DUF4158" evidence="6">
    <location>
        <begin position="5"/>
        <end position="173"/>
    </location>
</feature>
<keyword evidence="4" id="KW-0233">DNA recombination</keyword>
<gene>
    <name evidence="7" type="ORF">E3O06_06630</name>
</gene>
<dbReference type="EMBL" id="SOEY01000009">
    <property type="protein sequence ID" value="TFB75006.1"/>
    <property type="molecule type" value="Genomic_DNA"/>
</dbReference>
<organism evidence="7 8">
    <name type="scientific">Cryobacterium glaciale</name>
    <dbReference type="NCBI Taxonomy" id="1259145"/>
    <lineage>
        <taxon>Bacteria</taxon>
        <taxon>Bacillati</taxon>
        <taxon>Actinomycetota</taxon>
        <taxon>Actinomycetes</taxon>
        <taxon>Micrococcales</taxon>
        <taxon>Microbacteriaceae</taxon>
        <taxon>Cryobacterium</taxon>
    </lineage>
</organism>
<comment type="caution">
    <text evidence="7">The sequence shown here is derived from an EMBL/GenBank/DDBJ whole genome shotgun (WGS) entry which is preliminary data.</text>
</comment>
<evidence type="ECO:0000256" key="1">
    <source>
        <dbReference type="ARBA" id="ARBA00009402"/>
    </source>
</evidence>
<accession>A0A4V3I8H7</accession>
<dbReference type="Proteomes" id="UP000298173">
    <property type="component" value="Unassembled WGS sequence"/>
</dbReference>
<dbReference type="Pfam" id="PF13700">
    <property type="entry name" value="DUF4158"/>
    <property type="match status" value="1"/>
</dbReference>
<dbReference type="RefSeq" id="WP_134502201.1">
    <property type="nucleotide sequence ID" value="NZ_SOEY01000009.1"/>
</dbReference>
<reference evidence="7 8" key="1">
    <citation type="submission" date="2019-03" db="EMBL/GenBank/DDBJ databases">
        <title>Genomics of glacier-inhabiting Cryobacterium strains.</title>
        <authorList>
            <person name="Liu Q."/>
            <person name="Xin Y.-H."/>
        </authorList>
    </citation>
    <scope>NUCLEOTIDE SEQUENCE [LARGE SCALE GENOMIC DNA]</scope>
    <source>
        <strain evidence="7 8">HLT2-23</strain>
    </source>
</reference>
<keyword evidence="8" id="KW-1185">Reference proteome</keyword>
<dbReference type="GO" id="GO:0004803">
    <property type="term" value="F:transposase activity"/>
    <property type="evidence" value="ECO:0007669"/>
    <property type="project" value="InterPro"/>
</dbReference>
<evidence type="ECO:0000256" key="2">
    <source>
        <dbReference type="ARBA" id="ARBA00022578"/>
    </source>
</evidence>
<dbReference type="Pfam" id="PF01526">
    <property type="entry name" value="DDE_Tnp_Tn3"/>
    <property type="match status" value="1"/>
</dbReference>
<dbReference type="InterPro" id="IPR047653">
    <property type="entry name" value="Tn3-like_transpos"/>
</dbReference>
<name>A0A4V3I8H7_9MICO</name>
<evidence type="ECO:0000313" key="8">
    <source>
        <dbReference type="Proteomes" id="UP000298173"/>
    </source>
</evidence>
<dbReference type="InterPro" id="IPR025296">
    <property type="entry name" value="DUF4158"/>
</dbReference>
<feature type="domain" description="Tn3 transposase DDE" evidence="5">
    <location>
        <begin position="608"/>
        <end position="1006"/>
    </location>
</feature>
<dbReference type="AlphaFoldDB" id="A0A4V3I8H7"/>
<dbReference type="GO" id="GO:0003677">
    <property type="term" value="F:DNA binding"/>
    <property type="evidence" value="ECO:0007669"/>
    <property type="project" value="UniProtKB-KW"/>
</dbReference>
<dbReference type="GO" id="GO:0006313">
    <property type="term" value="P:DNA transposition"/>
    <property type="evidence" value="ECO:0007669"/>
    <property type="project" value="InterPro"/>
</dbReference>
<comment type="similarity">
    <text evidence="1">Belongs to the transposase 7 family.</text>
</comment>